<dbReference type="SUPFAM" id="SSF50729">
    <property type="entry name" value="PH domain-like"/>
    <property type="match status" value="1"/>
</dbReference>
<dbReference type="InterPro" id="IPR011011">
    <property type="entry name" value="Znf_FYVE_PHD"/>
</dbReference>
<feature type="region of interest" description="Disordered" evidence="8">
    <location>
        <begin position="847"/>
        <end position="902"/>
    </location>
</feature>
<feature type="compositionally biased region" description="Low complexity" evidence="8">
    <location>
        <begin position="155"/>
        <end position="166"/>
    </location>
</feature>
<dbReference type="Gene3D" id="2.130.10.30">
    <property type="entry name" value="Regulator of chromosome condensation 1/beta-lactamase-inhibitor protein II"/>
    <property type="match status" value="3"/>
</dbReference>
<evidence type="ECO:0008006" key="13">
    <source>
        <dbReference type="Google" id="ProtNLM"/>
    </source>
</evidence>
<feature type="compositionally biased region" description="Polar residues" evidence="8">
    <location>
        <begin position="211"/>
        <end position="230"/>
    </location>
</feature>
<feature type="domain" description="FYVE-type" evidence="9">
    <location>
        <begin position="565"/>
        <end position="627"/>
    </location>
</feature>
<dbReference type="SUPFAM" id="SSF50985">
    <property type="entry name" value="RCC1/BLIP-II"/>
    <property type="match status" value="1"/>
</dbReference>
<evidence type="ECO:0000313" key="12">
    <source>
        <dbReference type="Proteomes" id="UP000008021"/>
    </source>
</evidence>
<dbReference type="InterPro" id="IPR001849">
    <property type="entry name" value="PH_domain"/>
</dbReference>
<keyword evidence="2" id="KW-0677">Repeat</keyword>
<keyword evidence="3 5" id="KW-0863">Zinc-finger</keyword>
<dbReference type="InterPro" id="IPR000306">
    <property type="entry name" value="Znf_FYVE"/>
</dbReference>
<feature type="compositionally biased region" description="Polar residues" evidence="8">
    <location>
        <begin position="657"/>
        <end position="669"/>
    </location>
</feature>
<evidence type="ECO:0000256" key="4">
    <source>
        <dbReference type="ARBA" id="ARBA00022833"/>
    </source>
</evidence>
<dbReference type="AlphaFoldDB" id="A0A0E0CD14"/>
<dbReference type="EnsemblPlants" id="OMERI01G40890.1">
    <property type="protein sequence ID" value="OMERI01G40890.1"/>
    <property type="gene ID" value="OMERI01G40890"/>
</dbReference>
<dbReference type="InterPro" id="IPR009091">
    <property type="entry name" value="RCC1/BLIP-II"/>
</dbReference>
<feature type="region of interest" description="Disordered" evidence="8">
    <location>
        <begin position="734"/>
        <end position="762"/>
    </location>
</feature>
<dbReference type="PROSITE" id="PS50178">
    <property type="entry name" value="ZF_FYVE"/>
    <property type="match status" value="1"/>
</dbReference>
<feature type="repeat" description="RCC1" evidence="6">
    <location>
        <begin position="286"/>
        <end position="340"/>
    </location>
</feature>
<dbReference type="GO" id="GO:0008270">
    <property type="term" value="F:zinc ion binding"/>
    <property type="evidence" value="ECO:0007669"/>
    <property type="project" value="UniProtKB-KW"/>
</dbReference>
<dbReference type="Gene3D" id="2.30.29.30">
    <property type="entry name" value="Pleckstrin-homology domain (PH domain)/Phosphotyrosine-binding domain (PTB)"/>
    <property type="match status" value="1"/>
</dbReference>
<evidence type="ECO:0000256" key="1">
    <source>
        <dbReference type="ARBA" id="ARBA00022723"/>
    </source>
</evidence>
<dbReference type="InterPro" id="IPR011993">
    <property type="entry name" value="PH-like_dom_sf"/>
</dbReference>
<sequence length="997" mass="108520">MSDASSDLAGGRAGPPVERDIEQAITTLKKGAYLLKYGRRGKPKFCPFRLSNDESVLIWFSGKEEKHLRLSQVSRIVPGQRTRYPRPEKECQSFSLISHDRSLDIICKDKDEAEVWFAGLKTLISRSHQRKWRTESRSDIISSGATSPRTYTRRSSPLSSPFSSNESVHKDGSDHYRLRSPFGSPPKNALDKAFSDVVLYAVPPKGFFPSDSNAGSVHSMSSGHSDNTNGHPRGIPMDAFRESGGRLGHGVDCDVAQPKLIDSLAHMNIELVACGEYHTCAVTLSGDLYTWGDGTFKFGLLGHGNDVSHWLPKRVDGPLEGIHVSSISCGPWHTALVTSAGQLFTFGDGSFGVLGHGDRANLSVPREVESLKGLRTVRAACGVWHTAAVVEVMVGNSSSSNCSSGKIFTWGDGDKGRLGHGDKDSRFVPTCVAALVEPNFCQVACGHCLTVALTTSGHVYTMGSAVYGQLGNPQADGLLPVRVEGKLHKNFVEEISCGAYHVAVLTSRTEVYTWGKGANGRLGHGDTDDKNTPTLVEALKDKQVRSVVCGINFTAAICIHKWVSGSDQSMCSGCRQPFNLRRKRHNCYNCALVFCHSCSSKKSLKASLAPNPNKPYRVCDSCYSKLTKGLETDTNSSTKRGTVVQGFSESNEEELGTRSNTQLSRLSSMESFKNMDSRYSKKNKKFEFNSTRVSPVPNGNSHWSGLNISRSFNPVFGSSKKFFSASVPGSRIVSRATSPISRRTSPPRSTTPTPTLGGLTSPRVIANDAKPTNDSLSHEVLNLRSQVENLTRKSHLLEVELERTTKQLKEAIVIAGEETAKCKAAKEVIKSLTAQLKGMAERLPGGVAKNSKLPPLSGFPMPSELSSMATESLGSPSSAGEQISNGPNGLLASNGPSSVRIKAGHPEAVKNGSRLPEAQSCHEAEWVEQDEPGVYITLTALPGGARDLKRVRFSRKRFSETQAEQWWQENRTRVYHHYNVRMVEKSASSIDNEIASR</sequence>
<keyword evidence="7" id="KW-0175">Coiled coil</keyword>
<proteinExistence type="predicted"/>
<feature type="region of interest" description="Disordered" evidence="8">
    <location>
        <begin position="135"/>
        <end position="182"/>
    </location>
</feature>
<feature type="region of interest" description="Disordered" evidence="8">
    <location>
        <begin position="211"/>
        <end position="235"/>
    </location>
</feature>
<protein>
    <recommendedName>
        <fullName evidence="13">FYVE-type domain-containing protein</fullName>
    </recommendedName>
</protein>
<dbReference type="CDD" id="cd13365">
    <property type="entry name" value="PH_PLC_plant-like"/>
    <property type="match status" value="1"/>
</dbReference>
<feature type="compositionally biased region" description="Basic and acidic residues" evidence="8">
    <location>
        <begin position="167"/>
        <end position="177"/>
    </location>
</feature>
<feature type="repeat" description="RCC1" evidence="6">
    <location>
        <begin position="405"/>
        <end position="456"/>
    </location>
</feature>
<evidence type="ECO:0000256" key="5">
    <source>
        <dbReference type="PROSITE-ProRule" id="PRU00091"/>
    </source>
</evidence>
<dbReference type="FunFam" id="2.130.10.30:FF:000031">
    <property type="entry name" value="PH, RCC1 and FYVE domains-containing protein 1"/>
    <property type="match status" value="1"/>
</dbReference>
<dbReference type="SMART" id="SM00064">
    <property type="entry name" value="FYVE"/>
    <property type="match status" value="1"/>
</dbReference>
<keyword evidence="4" id="KW-0862">Zinc</keyword>
<dbReference type="SUPFAM" id="SSF57903">
    <property type="entry name" value="FYVE/PHD zinc finger"/>
    <property type="match status" value="1"/>
</dbReference>
<dbReference type="PROSITE" id="PS00626">
    <property type="entry name" value="RCC1_2"/>
    <property type="match status" value="2"/>
</dbReference>
<keyword evidence="12" id="KW-1185">Reference proteome</keyword>
<feature type="domain" description="BRX" evidence="10">
    <location>
        <begin position="924"/>
        <end position="979"/>
    </location>
</feature>
<dbReference type="Pfam" id="PF16627">
    <property type="entry name" value="BRX_assoc"/>
    <property type="match status" value="1"/>
</dbReference>
<dbReference type="InterPro" id="IPR058923">
    <property type="entry name" value="RCC1-like_dom"/>
</dbReference>
<name>A0A0E0CD14_9ORYZ</name>
<dbReference type="Proteomes" id="UP000008021">
    <property type="component" value="Chromosome 1"/>
</dbReference>
<organism evidence="11">
    <name type="scientific">Oryza meridionalis</name>
    <dbReference type="NCBI Taxonomy" id="40149"/>
    <lineage>
        <taxon>Eukaryota</taxon>
        <taxon>Viridiplantae</taxon>
        <taxon>Streptophyta</taxon>
        <taxon>Embryophyta</taxon>
        <taxon>Tracheophyta</taxon>
        <taxon>Spermatophyta</taxon>
        <taxon>Magnoliopsida</taxon>
        <taxon>Liliopsida</taxon>
        <taxon>Poales</taxon>
        <taxon>Poaceae</taxon>
        <taxon>BOP clade</taxon>
        <taxon>Oryzoideae</taxon>
        <taxon>Oryzeae</taxon>
        <taxon>Oryzinae</taxon>
        <taxon>Oryza</taxon>
    </lineage>
</organism>
<feature type="compositionally biased region" description="Polar residues" evidence="8">
    <location>
        <begin position="139"/>
        <end position="154"/>
    </location>
</feature>
<dbReference type="InterPro" id="IPR000408">
    <property type="entry name" value="Reg_chr_condens"/>
</dbReference>
<dbReference type="Pfam" id="PF13713">
    <property type="entry name" value="BRX_N"/>
    <property type="match status" value="1"/>
</dbReference>
<feature type="repeat" description="RCC1" evidence="6">
    <location>
        <begin position="509"/>
        <end position="560"/>
    </location>
</feature>
<feature type="region of interest" description="Disordered" evidence="8">
    <location>
        <begin position="645"/>
        <end position="669"/>
    </location>
</feature>
<dbReference type="PANTHER" id="PTHR22870">
    <property type="entry name" value="REGULATOR OF CHROMOSOME CONDENSATION"/>
    <property type="match status" value="1"/>
</dbReference>
<evidence type="ECO:0000256" key="8">
    <source>
        <dbReference type="SAM" id="MobiDB-lite"/>
    </source>
</evidence>
<dbReference type="InterPro" id="IPR051210">
    <property type="entry name" value="Ub_ligase/GEF_domain"/>
</dbReference>
<feature type="repeat" description="RCC1" evidence="6">
    <location>
        <begin position="341"/>
        <end position="392"/>
    </location>
</feature>
<dbReference type="InterPro" id="IPR027988">
    <property type="entry name" value="BRX_N"/>
</dbReference>
<dbReference type="Pfam" id="PF25390">
    <property type="entry name" value="WD40_RLD"/>
    <property type="match status" value="1"/>
</dbReference>
<dbReference type="InterPro" id="IPR017455">
    <property type="entry name" value="Znf_FYVE-rel"/>
</dbReference>
<dbReference type="Pfam" id="PF16457">
    <property type="entry name" value="PH_12"/>
    <property type="match status" value="1"/>
</dbReference>
<evidence type="ECO:0000313" key="11">
    <source>
        <dbReference type="EnsemblPlants" id="OMERI01G40890.1"/>
    </source>
</evidence>
<evidence type="ECO:0000256" key="6">
    <source>
        <dbReference type="PROSITE-ProRule" id="PRU00235"/>
    </source>
</evidence>
<reference evidence="11" key="2">
    <citation type="submission" date="2018-05" db="EMBL/GenBank/DDBJ databases">
        <title>OmerRS3 (Oryza meridionalis Reference Sequence Version 3).</title>
        <authorList>
            <person name="Zhang J."/>
            <person name="Kudrna D."/>
            <person name="Lee S."/>
            <person name="Talag J."/>
            <person name="Welchert J."/>
            <person name="Wing R.A."/>
        </authorList>
    </citation>
    <scope>NUCLEOTIDE SEQUENCE [LARGE SCALE GENOMIC DNA]</scope>
    <source>
        <strain evidence="11">cv. OR44</strain>
    </source>
</reference>
<dbReference type="Gramene" id="OMERI01G40890.1">
    <property type="protein sequence ID" value="OMERI01G40890.1"/>
    <property type="gene ID" value="OMERI01G40890"/>
</dbReference>
<dbReference type="PANTHER" id="PTHR22870:SF437">
    <property type="entry name" value="REGULATOR OF CHROMOSOME CONDENSATION (RCC1) FAMILY WITH FYVE ZINC FINGER DOMAIN-CONTAINING PROTEIN"/>
    <property type="match status" value="1"/>
</dbReference>
<keyword evidence="1" id="KW-0479">Metal-binding</keyword>
<evidence type="ECO:0000256" key="2">
    <source>
        <dbReference type="ARBA" id="ARBA00022737"/>
    </source>
</evidence>
<reference evidence="11" key="1">
    <citation type="submission" date="2015-04" db="UniProtKB">
        <authorList>
            <consortium name="EnsemblPlants"/>
        </authorList>
    </citation>
    <scope>IDENTIFICATION</scope>
</reference>
<accession>A0A0E0CD14</accession>
<evidence type="ECO:0000259" key="10">
    <source>
        <dbReference type="PROSITE" id="PS51514"/>
    </source>
</evidence>
<feature type="coiled-coil region" evidence="7">
    <location>
        <begin position="773"/>
        <end position="842"/>
    </location>
</feature>
<evidence type="ECO:0000256" key="7">
    <source>
        <dbReference type="SAM" id="Coils"/>
    </source>
</evidence>
<dbReference type="PROSITE" id="PS50012">
    <property type="entry name" value="RCC1_3"/>
    <property type="match status" value="5"/>
</dbReference>
<dbReference type="PROSITE" id="PS51514">
    <property type="entry name" value="BRX"/>
    <property type="match status" value="1"/>
</dbReference>
<dbReference type="InterPro" id="IPR013591">
    <property type="entry name" value="Brevis_radix_dom"/>
</dbReference>
<dbReference type="Pfam" id="PF08381">
    <property type="entry name" value="BRX"/>
    <property type="match status" value="1"/>
</dbReference>
<dbReference type="PRINTS" id="PR00633">
    <property type="entry name" value="RCCNDNSATION"/>
</dbReference>
<dbReference type="Pfam" id="PF01363">
    <property type="entry name" value="FYVE"/>
    <property type="match status" value="1"/>
</dbReference>
<feature type="repeat" description="RCC1" evidence="6">
    <location>
        <begin position="457"/>
        <end position="508"/>
    </location>
</feature>
<dbReference type="InterPro" id="IPR013083">
    <property type="entry name" value="Znf_RING/FYVE/PHD"/>
</dbReference>
<dbReference type="Gene3D" id="3.30.40.10">
    <property type="entry name" value="Zinc/RING finger domain, C3HC4 (zinc finger)"/>
    <property type="match status" value="1"/>
</dbReference>
<feature type="compositionally biased region" description="Polar residues" evidence="8">
    <location>
        <begin position="864"/>
        <end position="887"/>
    </location>
</feature>
<evidence type="ECO:0000256" key="3">
    <source>
        <dbReference type="ARBA" id="ARBA00022771"/>
    </source>
</evidence>
<evidence type="ECO:0000259" key="9">
    <source>
        <dbReference type="PROSITE" id="PS50178"/>
    </source>
</evidence>